<dbReference type="EMBL" id="GALX01005026">
    <property type="protein sequence ID" value="JAB63440.1"/>
    <property type="molecule type" value="Transcribed_RNA"/>
</dbReference>
<dbReference type="EMBL" id="GALX01005024">
    <property type="protein sequence ID" value="JAB63442.1"/>
    <property type="molecule type" value="Transcribed_RNA"/>
</dbReference>
<dbReference type="Gene3D" id="3.30.420.10">
    <property type="entry name" value="Ribonuclease H-like superfamily/Ribonuclease H"/>
    <property type="match status" value="1"/>
</dbReference>
<dbReference type="InterPro" id="IPR036397">
    <property type="entry name" value="RNaseH_sf"/>
</dbReference>
<organism evidence="1">
    <name type="scientific">Anoplophora glabripennis</name>
    <name type="common">Asian longhorn beetle</name>
    <name type="synonym">Anoplophora nobilis</name>
    <dbReference type="NCBI Taxonomy" id="217634"/>
    <lineage>
        <taxon>Eukaryota</taxon>
        <taxon>Metazoa</taxon>
        <taxon>Ecdysozoa</taxon>
        <taxon>Arthropoda</taxon>
        <taxon>Hexapoda</taxon>
        <taxon>Insecta</taxon>
        <taxon>Pterygota</taxon>
        <taxon>Neoptera</taxon>
        <taxon>Endopterygota</taxon>
        <taxon>Coleoptera</taxon>
        <taxon>Polyphaga</taxon>
        <taxon>Cucujiformia</taxon>
        <taxon>Chrysomeloidea</taxon>
        <taxon>Cerambycidae</taxon>
        <taxon>Lamiinae</taxon>
        <taxon>Lamiini</taxon>
        <taxon>Anoplophora</taxon>
    </lineage>
</organism>
<protein>
    <recommendedName>
        <fullName evidence="2">Integrase catalytic domain-containing protein</fullName>
    </recommendedName>
</protein>
<dbReference type="InterPro" id="IPR012337">
    <property type="entry name" value="RNaseH-like_sf"/>
</dbReference>
<reference evidence="1" key="1">
    <citation type="submission" date="2013-07" db="EMBL/GenBank/DDBJ databases">
        <title>Midgut Transcriptome Profiling of Anoplphora glabripennis, a Lignocellulose Degrading, Wood-Boring Cerambycid.</title>
        <authorList>
            <person name="Scully E.D."/>
            <person name="Hoover K."/>
            <person name="Carlson J.E."/>
            <person name="Tien M."/>
            <person name="Geib S.M."/>
        </authorList>
    </citation>
    <scope>NUCLEOTIDE SEQUENCE</scope>
</reference>
<sequence>MPSKFYSDNGRTYSGANSELRELGNFLIKDEEDVERSCVNENFNWIFLPPYSPNIGGIWEAGIKSCKFHLKRVVGDAALTYEQFYSILVQIEGILNSRPLTPLSNQAKTITYLSLHHTS</sequence>
<evidence type="ECO:0000313" key="1">
    <source>
        <dbReference type="EMBL" id="JAB63440.1"/>
    </source>
</evidence>
<dbReference type="PANTHER" id="PTHR47331">
    <property type="entry name" value="PHD-TYPE DOMAIN-CONTAINING PROTEIN"/>
    <property type="match status" value="1"/>
</dbReference>
<dbReference type="SUPFAM" id="SSF53098">
    <property type="entry name" value="Ribonuclease H-like"/>
    <property type="match status" value="1"/>
</dbReference>
<dbReference type="AlphaFoldDB" id="V5G0F5"/>
<evidence type="ECO:0008006" key="2">
    <source>
        <dbReference type="Google" id="ProtNLM"/>
    </source>
</evidence>
<proteinExistence type="predicted"/>
<name>V5G0F5_ANOGL</name>
<accession>V5G0F5</accession>
<dbReference type="GO" id="GO:0003676">
    <property type="term" value="F:nucleic acid binding"/>
    <property type="evidence" value="ECO:0007669"/>
    <property type="project" value="InterPro"/>
</dbReference>